<keyword evidence="5" id="KW-0378">Hydrolase</keyword>
<evidence type="ECO:0000256" key="7">
    <source>
        <dbReference type="ARBA" id="ARBA00022853"/>
    </source>
</evidence>
<dbReference type="GO" id="GO:0003677">
    <property type="term" value="F:DNA binding"/>
    <property type="evidence" value="ECO:0007669"/>
    <property type="project" value="InterPro"/>
</dbReference>
<dbReference type="GeneID" id="103717823"/>
<gene>
    <name evidence="15" type="primary">LOC103717823</name>
</gene>
<keyword evidence="14" id="KW-1185">Reference proteome</keyword>
<evidence type="ECO:0000256" key="6">
    <source>
        <dbReference type="ARBA" id="ARBA00022840"/>
    </source>
</evidence>
<dbReference type="Pfam" id="PF09111">
    <property type="entry name" value="SLIDE"/>
    <property type="match status" value="1"/>
</dbReference>
<evidence type="ECO:0000313" key="14">
    <source>
        <dbReference type="Proteomes" id="UP000228380"/>
    </source>
</evidence>
<dbReference type="InterPro" id="IPR027417">
    <property type="entry name" value="P-loop_NTPase"/>
</dbReference>
<evidence type="ECO:0000256" key="2">
    <source>
        <dbReference type="ARBA" id="ARBA00009687"/>
    </source>
</evidence>
<dbReference type="GO" id="GO:0042393">
    <property type="term" value="F:histone binding"/>
    <property type="evidence" value="ECO:0007669"/>
    <property type="project" value="TreeGrafter"/>
</dbReference>
<feature type="domain" description="Helicase ATP-binding" evidence="11">
    <location>
        <begin position="209"/>
        <end position="374"/>
    </location>
</feature>
<dbReference type="GO" id="GO:0140750">
    <property type="term" value="F:nucleosome array spacer activity"/>
    <property type="evidence" value="ECO:0007669"/>
    <property type="project" value="UniProtKB-ARBA"/>
</dbReference>
<comment type="subcellular location">
    <subcellularLocation>
        <location evidence="1">Nucleus</location>
    </subcellularLocation>
</comment>
<dbReference type="FunFam" id="1.10.1040.30:FF:000002">
    <property type="entry name" value="ISWI chromatin-remodeling complex ATPase CHR11"/>
    <property type="match status" value="1"/>
</dbReference>
<keyword evidence="4" id="KW-0547">Nucleotide-binding</keyword>
<dbReference type="InterPro" id="IPR009057">
    <property type="entry name" value="Homeodomain-like_sf"/>
</dbReference>
<dbReference type="Pfam" id="PF00271">
    <property type="entry name" value="Helicase_C"/>
    <property type="match status" value="1"/>
</dbReference>
<evidence type="ECO:0000256" key="4">
    <source>
        <dbReference type="ARBA" id="ARBA00022741"/>
    </source>
</evidence>
<reference evidence="15" key="1">
    <citation type="submission" date="2025-08" db="UniProtKB">
        <authorList>
            <consortium name="RefSeq"/>
        </authorList>
    </citation>
    <scope>IDENTIFICATION</scope>
    <source>
        <tissue evidence="15">Young leaves</tissue>
    </source>
</reference>
<feature type="compositionally biased region" description="Acidic residues" evidence="10">
    <location>
        <begin position="163"/>
        <end position="177"/>
    </location>
</feature>
<dbReference type="FunFam" id="3.40.50.300:FF:000519">
    <property type="entry name" value="ISWI chromatin-remodeling complex ATPase CHR11"/>
    <property type="match status" value="1"/>
</dbReference>
<evidence type="ECO:0000259" key="12">
    <source>
        <dbReference type="PROSITE" id="PS51194"/>
    </source>
</evidence>
<dbReference type="InterPro" id="IPR000330">
    <property type="entry name" value="SNF2_N"/>
</dbReference>
<dbReference type="OrthoDB" id="5857104at2759"/>
<dbReference type="Gene3D" id="3.40.50.10810">
    <property type="entry name" value="Tandem AAA-ATPase domain"/>
    <property type="match status" value="1"/>
</dbReference>
<dbReference type="GO" id="GO:1900036">
    <property type="term" value="P:positive regulation of cellular response to heat"/>
    <property type="evidence" value="ECO:0007669"/>
    <property type="project" value="UniProtKB-ARBA"/>
</dbReference>
<dbReference type="FunFam" id="1.10.10.60:FF:000022">
    <property type="entry name" value="ISWI chromatin-remodeling complex ATPase CHR11 isoform A"/>
    <property type="match status" value="1"/>
</dbReference>
<keyword evidence="6" id="KW-0067">ATP-binding</keyword>
<evidence type="ECO:0000256" key="1">
    <source>
        <dbReference type="ARBA" id="ARBA00004123"/>
    </source>
</evidence>
<dbReference type="SMART" id="SM00490">
    <property type="entry name" value="HELICc"/>
    <property type="match status" value="1"/>
</dbReference>
<dbReference type="GO" id="GO:0005634">
    <property type="term" value="C:nucleus"/>
    <property type="evidence" value="ECO:0007669"/>
    <property type="project" value="UniProtKB-SubCell"/>
</dbReference>
<dbReference type="InterPro" id="IPR001005">
    <property type="entry name" value="SANT/Myb"/>
</dbReference>
<evidence type="ECO:0000256" key="9">
    <source>
        <dbReference type="ARBA" id="ARBA00023242"/>
    </source>
</evidence>
<dbReference type="InterPro" id="IPR049730">
    <property type="entry name" value="SNF2/RAD54-like_C"/>
</dbReference>
<evidence type="ECO:0000313" key="15">
    <source>
        <dbReference type="RefSeq" id="XP_008804575.2"/>
    </source>
</evidence>
<dbReference type="CDD" id="cd18793">
    <property type="entry name" value="SF2_C_SNF"/>
    <property type="match status" value="1"/>
</dbReference>
<dbReference type="CDD" id="cd00167">
    <property type="entry name" value="SANT"/>
    <property type="match status" value="1"/>
</dbReference>
<dbReference type="FunFam" id="3.40.50.10810:FF:000028">
    <property type="entry name" value="Chromatin-remodeling complex ATPase"/>
    <property type="match status" value="1"/>
</dbReference>
<dbReference type="InterPro" id="IPR017884">
    <property type="entry name" value="SANT_dom"/>
</dbReference>
<comment type="similarity">
    <text evidence="2">Belongs to the SNF2/RAD54 helicase family. ISWI subfamily.</text>
</comment>
<evidence type="ECO:0000256" key="5">
    <source>
        <dbReference type="ARBA" id="ARBA00022801"/>
    </source>
</evidence>
<dbReference type="PANTHER" id="PTHR45623:SF49">
    <property type="entry name" value="SWI_SNF-RELATED MATRIX-ASSOCIATED ACTIN-DEPENDENT REGULATOR OF CHROMATIN SUBFAMILY A MEMBER 5"/>
    <property type="match status" value="1"/>
</dbReference>
<keyword evidence="9" id="KW-0539">Nucleus</keyword>
<dbReference type="InterPro" id="IPR015195">
    <property type="entry name" value="SLIDE"/>
</dbReference>
<proteinExistence type="inferred from homology"/>
<dbReference type="InterPro" id="IPR015194">
    <property type="entry name" value="ISWI_HAND-dom"/>
</dbReference>
<dbReference type="Gene3D" id="1.10.1040.30">
    <property type="entry name" value="ISWI, HAND domain"/>
    <property type="match status" value="1"/>
</dbReference>
<dbReference type="SUPFAM" id="SSF46689">
    <property type="entry name" value="Homeodomain-like"/>
    <property type="match status" value="2"/>
</dbReference>
<dbReference type="SUPFAM" id="SSF52540">
    <property type="entry name" value="P-loop containing nucleoside triphosphate hydrolases"/>
    <property type="match status" value="2"/>
</dbReference>
<evidence type="ECO:0000256" key="10">
    <source>
        <dbReference type="SAM" id="MobiDB-lite"/>
    </source>
</evidence>
<protein>
    <submittedName>
        <fullName evidence="15">Probable chromatin-remodeling complex ATPase chain</fullName>
    </submittedName>
</protein>
<keyword evidence="8" id="KW-0175">Coiled coil</keyword>
<dbReference type="GO" id="GO:0031491">
    <property type="term" value="F:nucleosome binding"/>
    <property type="evidence" value="ECO:0007669"/>
    <property type="project" value="InterPro"/>
</dbReference>
<feature type="domain" description="Helicase C-terminal" evidence="12">
    <location>
        <begin position="502"/>
        <end position="653"/>
    </location>
</feature>
<dbReference type="SMART" id="SM00487">
    <property type="entry name" value="DEXDc"/>
    <property type="match status" value="1"/>
</dbReference>
<dbReference type="Gene3D" id="1.20.5.1190">
    <property type="entry name" value="iswi atpase"/>
    <property type="match status" value="1"/>
</dbReference>
<dbReference type="AlphaFoldDB" id="A0A8B7CR31"/>
<dbReference type="FunFam" id="1.10.10.60:FF:000155">
    <property type="entry name" value="ISWI chromatin-remodeling complex ATPase CHR11"/>
    <property type="match status" value="1"/>
</dbReference>
<dbReference type="InterPro" id="IPR001650">
    <property type="entry name" value="Helicase_C-like"/>
</dbReference>
<dbReference type="GO" id="GO:0016887">
    <property type="term" value="F:ATP hydrolysis activity"/>
    <property type="evidence" value="ECO:0007669"/>
    <property type="project" value="TreeGrafter"/>
</dbReference>
<dbReference type="PROSITE" id="PS51192">
    <property type="entry name" value="HELICASE_ATP_BIND_1"/>
    <property type="match status" value="1"/>
</dbReference>
<dbReference type="CDD" id="cd17997">
    <property type="entry name" value="DEXHc_SMARCA1_SMARCA5"/>
    <property type="match status" value="1"/>
</dbReference>
<keyword evidence="3" id="KW-0677">Repeat</keyword>
<dbReference type="InterPro" id="IPR036306">
    <property type="entry name" value="ISWI_HAND-dom_sf"/>
</dbReference>
<organism evidence="14 15">
    <name type="scientific">Phoenix dactylifera</name>
    <name type="common">Date palm</name>
    <dbReference type="NCBI Taxonomy" id="42345"/>
    <lineage>
        <taxon>Eukaryota</taxon>
        <taxon>Viridiplantae</taxon>
        <taxon>Streptophyta</taxon>
        <taxon>Embryophyta</taxon>
        <taxon>Tracheophyta</taxon>
        <taxon>Spermatophyta</taxon>
        <taxon>Magnoliopsida</taxon>
        <taxon>Liliopsida</taxon>
        <taxon>Arecaceae</taxon>
        <taxon>Coryphoideae</taxon>
        <taxon>Phoeniceae</taxon>
        <taxon>Phoenix</taxon>
    </lineage>
</organism>
<dbReference type="PROSITE" id="PS51194">
    <property type="entry name" value="HELICASE_CTER"/>
    <property type="match status" value="1"/>
</dbReference>
<dbReference type="Gene3D" id="3.40.50.300">
    <property type="entry name" value="P-loop containing nucleotide triphosphate hydrolases"/>
    <property type="match status" value="1"/>
</dbReference>
<dbReference type="Gene3D" id="1.10.10.60">
    <property type="entry name" value="Homeodomain-like"/>
    <property type="match status" value="2"/>
</dbReference>
<accession>A0A8B7CR31</accession>
<feature type="region of interest" description="Disordered" evidence="10">
    <location>
        <begin position="1024"/>
        <end position="1078"/>
    </location>
</feature>
<dbReference type="Proteomes" id="UP000228380">
    <property type="component" value="Unplaced"/>
</dbReference>
<evidence type="ECO:0000259" key="13">
    <source>
        <dbReference type="PROSITE" id="PS51293"/>
    </source>
</evidence>
<evidence type="ECO:0000256" key="3">
    <source>
        <dbReference type="ARBA" id="ARBA00022737"/>
    </source>
</evidence>
<dbReference type="KEGG" id="pda:103717823"/>
<dbReference type="InterPro" id="IPR038718">
    <property type="entry name" value="SNF2-like_sf"/>
</dbReference>
<evidence type="ECO:0000256" key="8">
    <source>
        <dbReference type="ARBA" id="ARBA00023054"/>
    </source>
</evidence>
<dbReference type="SUPFAM" id="SSF101224">
    <property type="entry name" value="HAND domain of the nucleosome remodeling ATPase ISWI"/>
    <property type="match status" value="1"/>
</dbReference>
<feature type="region of interest" description="Disordered" evidence="10">
    <location>
        <begin position="141"/>
        <end position="183"/>
    </location>
</feature>
<dbReference type="GO" id="GO:0034728">
    <property type="term" value="P:nucleosome organization"/>
    <property type="evidence" value="ECO:0007669"/>
    <property type="project" value="TreeGrafter"/>
</dbReference>
<dbReference type="GO" id="GO:0000785">
    <property type="term" value="C:chromatin"/>
    <property type="evidence" value="ECO:0007669"/>
    <property type="project" value="TreeGrafter"/>
</dbReference>
<feature type="domain" description="SANT" evidence="13">
    <location>
        <begin position="849"/>
        <end position="901"/>
    </location>
</feature>
<dbReference type="Pfam" id="PF09110">
    <property type="entry name" value="HAND"/>
    <property type="match status" value="1"/>
</dbReference>
<dbReference type="InterPro" id="IPR014001">
    <property type="entry name" value="Helicase_ATP-bd"/>
</dbReference>
<feature type="region of interest" description="Disordered" evidence="10">
    <location>
        <begin position="1"/>
        <end position="88"/>
    </location>
</feature>
<dbReference type="Pfam" id="PF00176">
    <property type="entry name" value="SNF2-rel_dom"/>
    <property type="match status" value="1"/>
</dbReference>
<sequence>MAKAANFEEFTEEDPSNGSVSSDEEQKNGAEGSLDEEDEEELEAVARTGSPEDDEAGEEDFQSTEDDEVACEDELEEPSTNAEVGKRERARLRELQRMKKQKIHEILEAQNAAIDADMNNKGKGRLRYLLQQTEIFAHFAKGNQSASEKKPRGRGRHASKLTEEEEDEEYLKEEEDSFSGSGGTRLLSQPSCIQGKMRDYQLAGLNWLIRLYENGINGILADEMGLGKTLQTISLLGYLHEFRGITGPHMVVAPKSTLGNWMREIRRFCPILRAIKLLGNPEERRHIRETLLVAGKFDVCVTSFEMAIKEKSTLRRFSWRYVIIDEAHRIKNENSLLSKTMRLYHTNYRLLITGTPLQNNLHELWSLLNFLLPEIFSSAETFDRWFQISGENDQQEVVQQLHKVLRPFLLRRLKSDVEKGLPPKKETILKVGMSQMQKHYYRALLQKDLEVINAGGERKRLLNIAMQLRKCCNHPYLFQGAEPGPPYTTGEHLITNSGKMVLLDKLLRKLKVRDSRVLIFSQMTRLLDILEDYLMFCGYQYCRIDGNTVGEDRDASIEAFNEPGSQKFIFLLSTRAGGLGINLATADVVILYDSDWNPQVDLQAQDRAHRIGQKKEVQVFRFCTEYTIEEKVIERAYKKLALDALVIQQGRLAEQKAVNKDELLQMVRFGAEMVFSSKDSTVTDEDIDRIIAKGEEATAELDAKMKKFTEDAIKFKMDDTAELYDFDDEKDENKLDFKKLVSENWIEPPKRERKRNNYSESDYFKQALRQGGPAKPREPRIPRMPQLHDFQFFNTQRLSELYEKEVRYLMQTHQRNQLKDTIGDADEPEELGDPLTAEEQEEKEQLLEEGFSTWTRRDFNTFIRACEKYGRNDIKSIASEMEGKTEEEVERYAKVFKARYKELNDYDRIIKNIERGEARISRKDEIMKAIGKKLDRYKNPWLELKIQYGQNKGKLYNEECDRFMLCMVHKLGYGNWDELKAAFRTSPLFRFDWFVKSRTTQELARRCDTLIRLVEKENQEYDERERQARKEKKLAKNLTPSKRSMTKAPALETPALNSFKRRKQSVMDDYLSSGRRRR</sequence>
<dbReference type="GO" id="GO:0005524">
    <property type="term" value="F:ATP binding"/>
    <property type="evidence" value="ECO:0007669"/>
    <property type="project" value="UniProtKB-KW"/>
</dbReference>
<evidence type="ECO:0000259" key="11">
    <source>
        <dbReference type="PROSITE" id="PS51192"/>
    </source>
</evidence>
<dbReference type="RefSeq" id="XP_008804575.2">
    <property type="nucleotide sequence ID" value="XM_008806353.4"/>
</dbReference>
<dbReference type="PROSITE" id="PS51293">
    <property type="entry name" value="SANT"/>
    <property type="match status" value="1"/>
</dbReference>
<keyword evidence="7" id="KW-0156">Chromatin regulator</keyword>
<feature type="compositionally biased region" description="Acidic residues" evidence="10">
    <location>
        <begin position="51"/>
        <end position="77"/>
    </location>
</feature>
<feature type="compositionally biased region" description="Acidic residues" evidence="10">
    <location>
        <begin position="33"/>
        <end position="43"/>
    </location>
</feature>
<dbReference type="PANTHER" id="PTHR45623">
    <property type="entry name" value="CHROMODOMAIN-HELICASE-DNA-BINDING PROTEIN 3-RELATED-RELATED"/>
    <property type="match status" value="1"/>
</dbReference>
<name>A0A8B7CR31_PHODC</name>
<dbReference type="SMART" id="SM00717">
    <property type="entry name" value="SANT"/>
    <property type="match status" value="2"/>
</dbReference>
<dbReference type="InterPro" id="IPR044754">
    <property type="entry name" value="Isw1/2_DEXHc"/>
</dbReference>